<evidence type="ECO:0000259" key="2">
    <source>
        <dbReference type="SMART" id="SM00644"/>
    </source>
</evidence>
<reference evidence="3 4" key="1">
    <citation type="submission" date="2020-11" db="EMBL/GenBank/DDBJ databases">
        <title>A novel isolate from a Black sea contaminated sediment with potential to produce alkanes: Plantactinospora alkalitolerans sp. nov.</title>
        <authorList>
            <person name="Carro L."/>
            <person name="Veyisoglu A."/>
            <person name="Guven K."/>
            <person name="Schumann P."/>
            <person name="Klenk H.-P."/>
            <person name="Sahin N."/>
        </authorList>
    </citation>
    <scope>NUCLEOTIDE SEQUENCE [LARGE SCALE GENOMIC DNA]</scope>
    <source>
        <strain evidence="3 4">S1510</strain>
    </source>
</reference>
<feature type="region of interest" description="Disordered" evidence="1">
    <location>
        <begin position="148"/>
        <end position="171"/>
    </location>
</feature>
<keyword evidence="4" id="KW-1185">Reference proteome</keyword>
<gene>
    <name evidence="3" type="ORF">I0C86_41530</name>
</gene>
<feature type="domain" description="N-acetylmuramoyl-L-alanine amidase" evidence="2">
    <location>
        <begin position="24"/>
        <end position="171"/>
    </location>
</feature>
<dbReference type="InterPro" id="IPR036505">
    <property type="entry name" value="Amidase/PGRP_sf"/>
</dbReference>
<name>A0ABS0HA32_9ACTN</name>
<evidence type="ECO:0000313" key="4">
    <source>
        <dbReference type="Proteomes" id="UP000638560"/>
    </source>
</evidence>
<comment type="caution">
    <text evidence="3">The sequence shown here is derived from an EMBL/GenBank/DDBJ whole genome shotgun (WGS) entry which is preliminary data.</text>
</comment>
<sequence length="295" mass="31233">MARLTWLADVLRGAGLTVHEVAGWRTRGANSLSTIRGITCHATAGSRNATDAGEINVLINGSTTAPPPIAQLYLSRTGAWHVVASGRCNHNKTGWAGPNKGYGNSNLLGIEAANDNHGEPWPARQYESYVRGVAALVKRLGIPVSRVAGHKEHQPAAGRPAGERSTKTDPTFDMNRFRRDVAAVLAGDDQEEDVDDATINKIAARAGQATVRQLMGRTGPTVEQALQPMPAKLAQILANQQVLLGKDWVDEEQIVNGVLAGLGSKDLDEVATALKAAFGDRVDELAAKLTADAAS</sequence>
<dbReference type="RefSeq" id="WP_196206788.1">
    <property type="nucleotide sequence ID" value="NZ_JADPUN010000422.1"/>
</dbReference>
<dbReference type="Proteomes" id="UP000638560">
    <property type="component" value="Unassembled WGS sequence"/>
</dbReference>
<accession>A0ABS0HA32</accession>
<dbReference type="SMART" id="SM00644">
    <property type="entry name" value="Ami_2"/>
    <property type="match status" value="1"/>
</dbReference>
<evidence type="ECO:0000313" key="3">
    <source>
        <dbReference type="EMBL" id="MBF9135335.1"/>
    </source>
</evidence>
<dbReference type="InterPro" id="IPR002502">
    <property type="entry name" value="Amidase_domain"/>
</dbReference>
<protein>
    <submittedName>
        <fullName evidence="3">N-acetylmuramoyl-L-alanine amidase</fullName>
    </submittedName>
</protein>
<dbReference type="CDD" id="cd06583">
    <property type="entry name" value="PGRP"/>
    <property type="match status" value="1"/>
</dbReference>
<proteinExistence type="predicted"/>
<dbReference type="Pfam" id="PF01510">
    <property type="entry name" value="Amidase_2"/>
    <property type="match status" value="1"/>
</dbReference>
<organism evidence="3 4">
    <name type="scientific">Plantactinospora alkalitolerans</name>
    <dbReference type="NCBI Taxonomy" id="2789879"/>
    <lineage>
        <taxon>Bacteria</taxon>
        <taxon>Bacillati</taxon>
        <taxon>Actinomycetota</taxon>
        <taxon>Actinomycetes</taxon>
        <taxon>Micromonosporales</taxon>
        <taxon>Micromonosporaceae</taxon>
        <taxon>Plantactinospora</taxon>
    </lineage>
</organism>
<dbReference type="EMBL" id="JADPUN010000422">
    <property type="protein sequence ID" value="MBF9135335.1"/>
    <property type="molecule type" value="Genomic_DNA"/>
</dbReference>
<dbReference type="SUPFAM" id="SSF55846">
    <property type="entry name" value="N-acetylmuramoyl-L-alanine amidase-like"/>
    <property type="match status" value="1"/>
</dbReference>
<evidence type="ECO:0000256" key="1">
    <source>
        <dbReference type="SAM" id="MobiDB-lite"/>
    </source>
</evidence>
<dbReference type="Gene3D" id="3.40.80.10">
    <property type="entry name" value="Peptidoglycan recognition protein-like"/>
    <property type="match status" value="1"/>
</dbReference>